<gene>
    <name evidence="3" type="ORF">ACU52_08195</name>
</gene>
<feature type="domain" description="Lipoyl-binding" evidence="2">
    <location>
        <begin position="68"/>
        <end position="143"/>
    </location>
</feature>
<sequence>MKEYKYTINGNKYEVAINSINDNIANVVVNGEEYEVQMEKEPEPVKKKVVVRPVAQPEAETASAPTSTNKVDLNNAVKSPLPGVITEIKVKVGDEVKAGDTVVVLEAMKMANNLDAEKSGKVTAVLVKEGESVMEDTPLIVIE</sequence>
<dbReference type="PROSITE" id="PS50968">
    <property type="entry name" value="BIOTINYL_LIPOYL"/>
    <property type="match status" value="1"/>
</dbReference>
<proteinExistence type="predicted"/>
<name>A0A8E1QX51_9BACT</name>
<dbReference type="Pfam" id="PF00364">
    <property type="entry name" value="Biotin_lipoyl"/>
    <property type="match status" value="1"/>
</dbReference>
<reference evidence="3 4" key="1">
    <citation type="submission" date="2015-06" db="EMBL/GenBank/DDBJ databases">
        <title>Prevotella sp. 109, sp. nov., a novel member of the family Prevotellaceae isolated from human faeces.</title>
        <authorList>
            <person name="Shkoporov A.N."/>
            <person name="Chaplin A.V."/>
            <person name="Kafarskaia L.I."/>
            <person name="Efimov B.A."/>
        </authorList>
    </citation>
    <scope>NUCLEOTIDE SEQUENCE [LARGE SCALE GENOMIC DNA]</scope>
    <source>
        <strain evidence="3 4">109</strain>
    </source>
</reference>
<dbReference type="InterPro" id="IPR001882">
    <property type="entry name" value="Biotin_BS"/>
</dbReference>
<protein>
    <submittedName>
        <fullName evidence="3">Biofilm PGA synthesis protein PgaD</fullName>
    </submittedName>
</protein>
<dbReference type="SUPFAM" id="SSF51230">
    <property type="entry name" value="Single hybrid motif"/>
    <property type="match status" value="1"/>
</dbReference>
<evidence type="ECO:0000313" key="4">
    <source>
        <dbReference type="Proteomes" id="UP000036951"/>
    </source>
</evidence>
<evidence type="ECO:0000259" key="2">
    <source>
        <dbReference type="PROSITE" id="PS50968"/>
    </source>
</evidence>
<dbReference type="FunFam" id="2.40.50.100:FF:000003">
    <property type="entry name" value="Acetyl-CoA carboxylase biotin carboxyl carrier protein"/>
    <property type="match status" value="1"/>
</dbReference>
<accession>A0A8E1QX51</accession>
<keyword evidence="1" id="KW-0092">Biotin</keyword>
<dbReference type="InterPro" id="IPR000089">
    <property type="entry name" value="Biotin_lipoyl"/>
</dbReference>
<evidence type="ECO:0000256" key="1">
    <source>
        <dbReference type="ARBA" id="ARBA00023267"/>
    </source>
</evidence>
<dbReference type="InterPro" id="IPR050709">
    <property type="entry name" value="Biotin_Carboxyl_Carrier/Decarb"/>
</dbReference>
<organism evidence="3 4">
    <name type="scientific">Xylanibacter rarus</name>
    <dbReference type="NCBI Taxonomy" id="1676614"/>
    <lineage>
        <taxon>Bacteria</taxon>
        <taxon>Pseudomonadati</taxon>
        <taxon>Bacteroidota</taxon>
        <taxon>Bacteroidia</taxon>
        <taxon>Bacteroidales</taxon>
        <taxon>Prevotellaceae</taxon>
        <taxon>Xylanibacter</taxon>
    </lineage>
</organism>
<dbReference type="PROSITE" id="PS00188">
    <property type="entry name" value="BIOTIN"/>
    <property type="match status" value="1"/>
</dbReference>
<comment type="caution">
    <text evidence="3">The sequence shown here is derived from an EMBL/GenBank/DDBJ whole genome shotgun (WGS) entry which is preliminary data.</text>
</comment>
<dbReference type="OrthoDB" id="9812676at2"/>
<evidence type="ECO:0000313" key="3">
    <source>
        <dbReference type="EMBL" id="KOO68343.1"/>
    </source>
</evidence>
<dbReference type="RefSeq" id="WP_053398444.1">
    <property type="nucleotide sequence ID" value="NZ_LFQU01000014.1"/>
</dbReference>
<dbReference type="EMBL" id="LFQU01000014">
    <property type="protein sequence ID" value="KOO68343.1"/>
    <property type="molecule type" value="Genomic_DNA"/>
</dbReference>
<dbReference type="Gene3D" id="2.40.50.100">
    <property type="match status" value="1"/>
</dbReference>
<keyword evidence="4" id="KW-1185">Reference proteome</keyword>
<dbReference type="AlphaFoldDB" id="A0A8E1QX51"/>
<dbReference type="PANTHER" id="PTHR45266">
    <property type="entry name" value="OXALOACETATE DECARBOXYLASE ALPHA CHAIN"/>
    <property type="match status" value="1"/>
</dbReference>
<dbReference type="PANTHER" id="PTHR45266:SF3">
    <property type="entry name" value="OXALOACETATE DECARBOXYLASE ALPHA CHAIN"/>
    <property type="match status" value="1"/>
</dbReference>
<dbReference type="CDD" id="cd06850">
    <property type="entry name" value="biotinyl_domain"/>
    <property type="match status" value="1"/>
</dbReference>
<dbReference type="InterPro" id="IPR011053">
    <property type="entry name" value="Single_hybrid_motif"/>
</dbReference>
<dbReference type="Proteomes" id="UP000036951">
    <property type="component" value="Unassembled WGS sequence"/>
</dbReference>